<dbReference type="Proteomes" id="UP000284842">
    <property type="component" value="Unassembled WGS sequence"/>
</dbReference>
<name>A0A409YME1_9AGAR</name>
<accession>A0A409YME1</accession>
<evidence type="ECO:0008006" key="3">
    <source>
        <dbReference type="Google" id="ProtNLM"/>
    </source>
</evidence>
<dbReference type="InParanoid" id="A0A409YME1"/>
<gene>
    <name evidence="1" type="ORF">CVT24_013323</name>
</gene>
<comment type="caution">
    <text evidence="1">The sequence shown here is derived from an EMBL/GenBank/DDBJ whole genome shotgun (WGS) entry which is preliminary data.</text>
</comment>
<protein>
    <recommendedName>
        <fullName evidence="3">F-box domain-containing protein</fullName>
    </recommendedName>
</protein>
<evidence type="ECO:0000313" key="1">
    <source>
        <dbReference type="EMBL" id="PPR04241.1"/>
    </source>
</evidence>
<dbReference type="SUPFAM" id="SSF52047">
    <property type="entry name" value="RNI-like"/>
    <property type="match status" value="1"/>
</dbReference>
<dbReference type="EMBL" id="NHTK01000971">
    <property type="protein sequence ID" value="PPR04241.1"/>
    <property type="molecule type" value="Genomic_DNA"/>
</dbReference>
<keyword evidence="2" id="KW-1185">Reference proteome</keyword>
<sequence length="524" mass="59449">MLVVTPLGKSVSPQTPTSIPSNAIRLPTELLKKIIDALAASMSQCPDLLRSTMKKVALTSTQILPLARPHLFHTLELGGKHDPEGVRRTSLARLLVEQPYLQNSVNQIIYVLHKEETHLDIASDVAPLLHLPKVRTLSISWAYRPRHEWHKSEDEAQPPDVTFGWRSLLHHYTASDSLKSLFMQHVSLLRGSFMPDILSSPTLVSVTFRDCFFCLDGSSQEWLKFTKSRTFNVIEEVECTSKKHYAEIPLVFLASCPKLKKFKGEYMTHQGRGVRDFPPALGRPFLNLHRLELASPGSMYAWEIVSDDLSGICGGEAVFPVLKELVLGITHIRQSIKPLFDLMPSLEYLKAYGAPRADFNFMECLQQFGHLNTMELLWPFPDIALSEDDETTDPTLERALSYLEDLQLTSVEHISLTIGISKDWRYDKFQDLDVYEALGRVMDNYRGIIGTSAFPSLKTLEITVVQKIADKHWGDGFAYIEAAKAAWNEHLKAFVTDQDFSYFYHARVYPFDYATSSWDSPVQL</sequence>
<evidence type="ECO:0000313" key="2">
    <source>
        <dbReference type="Proteomes" id="UP000284842"/>
    </source>
</evidence>
<reference evidence="1 2" key="1">
    <citation type="journal article" date="2018" name="Evol. Lett.">
        <title>Horizontal gene cluster transfer increased hallucinogenic mushroom diversity.</title>
        <authorList>
            <person name="Reynolds H.T."/>
            <person name="Vijayakumar V."/>
            <person name="Gluck-Thaler E."/>
            <person name="Korotkin H.B."/>
            <person name="Matheny P.B."/>
            <person name="Slot J.C."/>
        </authorList>
    </citation>
    <scope>NUCLEOTIDE SEQUENCE [LARGE SCALE GENOMIC DNA]</scope>
    <source>
        <strain evidence="1 2">2629</strain>
    </source>
</reference>
<organism evidence="1 2">
    <name type="scientific">Panaeolus cyanescens</name>
    <dbReference type="NCBI Taxonomy" id="181874"/>
    <lineage>
        <taxon>Eukaryota</taxon>
        <taxon>Fungi</taxon>
        <taxon>Dikarya</taxon>
        <taxon>Basidiomycota</taxon>
        <taxon>Agaricomycotina</taxon>
        <taxon>Agaricomycetes</taxon>
        <taxon>Agaricomycetidae</taxon>
        <taxon>Agaricales</taxon>
        <taxon>Agaricineae</taxon>
        <taxon>Galeropsidaceae</taxon>
        <taxon>Panaeolus</taxon>
    </lineage>
</organism>
<dbReference type="AlphaFoldDB" id="A0A409YME1"/>
<proteinExistence type="predicted"/>